<organism evidence="2 3">
    <name type="scientific">Streptomyces nojiriensis</name>
    <dbReference type="NCBI Taxonomy" id="66374"/>
    <lineage>
        <taxon>Bacteria</taxon>
        <taxon>Bacillati</taxon>
        <taxon>Actinomycetota</taxon>
        <taxon>Actinomycetes</taxon>
        <taxon>Kitasatosporales</taxon>
        <taxon>Streptomycetaceae</taxon>
        <taxon>Streptomyces</taxon>
    </lineage>
</organism>
<dbReference type="Proteomes" id="UP000613974">
    <property type="component" value="Unassembled WGS sequence"/>
</dbReference>
<sequence length="151" mass="15574">MASPPPPPCSAGKGETPTPAIGATLTAPRRASDPRSLLPADDFMIVTAALARQHPELGWVAAEQRVVEALKFVAAVAHSAATDLAPSGPVDAGWHALISCTVVYAELCARLGTVVHHHPEVTGAATPAPGWLDRTTAAIEAAGYDIATDLW</sequence>
<keyword evidence="3" id="KW-1185">Reference proteome</keyword>
<reference evidence="3" key="1">
    <citation type="submission" date="2023-07" db="EMBL/GenBank/DDBJ databases">
        <title>Whole genome shotgun sequence of Streptomyces nojiriensis NBRC 13794.</title>
        <authorList>
            <person name="Komaki H."/>
            <person name="Tamura T."/>
        </authorList>
    </citation>
    <scope>NUCLEOTIDE SEQUENCE [LARGE SCALE GENOMIC DNA]</scope>
    <source>
        <strain evidence="3">NBRC 13794</strain>
    </source>
</reference>
<evidence type="ECO:0000313" key="3">
    <source>
        <dbReference type="Proteomes" id="UP000613974"/>
    </source>
</evidence>
<comment type="caution">
    <text evidence="2">The sequence shown here is derived from an EMBL/GenBank/DDBJ whole genome shotgun (WGS) entry which is preliminary data.</text>
</comment>
<dbReference type="EMBL" id="BNEC01000003">
    <property type="protein sequence ID" value="GHI67359.1"/>
    <property type="molecule type" value="Genomic_DNA"/>
</dbReference>
<name>A0ABQ3SGT9_9ACTN</name>
<evidence type="ECO:0000313" key="2">
    <source>
        <dbReference type="EMBL" id="GHI67359.1"/>
    </source>
</evidence>
<evidence type="ECO:0000256" key="1">
    <source>
        <dbReference type="SAM" id="MobiDB-lite"/>
    </source>
</evidence>
<protein>
    <submittedName>
        <fullName evidence="2">Uncharacterized protein</fullName>
    </submittedName>
</protein>
<gene>
    <name evidence="2" type="ORF">Snoj_12770</name>
</gene>
<feature type="region of interest" description="Disordered" evidence="1">
    <location>
        <begin position="1"/>
        <end position="22"/>
    </location>
</feature>
<proteinExistence type="predicted"/>
<accession>A0ABQ3SGT9</accession>